<feature type="domain" description="Sulfatase-modifying factor enzyme-like" evidence="2">
    <location>
        <begin position="64"/>
        <end position="377"/>
    </location>
</feature>
<dbReference type="GO" id="GO:0120147">
    <property type="term" value="F:formylglycine-generating oxidase activity"/>
    <property type="evidence" value="ECO:0007669"/>
    <property type="project" value="TreeGrafter"/>
</dbReference>
<proteinExistence type="predicted"/>
<dbReference type="PANTHER" id="PTHR23150:SF19">
    <property type="entry name" value="FORMYLGLYCINE-GENERATING ENZYME"/>
    <property type="match status" value="1"/>
</dbReference>
<evidence type="ECO:0000313" key="3">
    <source>
        <dbReference type="EMBL" id="RNI37390.1"/>
    </source>
</evidence>
<gene>
    <name evidence="3" type="ORF">EFY79_08305</name>
</gene>
<dbReference type="InterPro" id="IPR042095">
    <property type="entry name" value="SUMF_sf"/>
</dbReference>
<reference evidence="3 4" key="1">
    <citation type="submission" date="2018-11" db="EMBL/GenBank/DDBJ databases">
        <title>Draft genome sequence of Ferruginibacter sp. BO-59.</title>
        <authorList>
            <person name="Im W.T."/>
        </authorList>
    </citation>
    <scope>NUCLEOTIDE SEQUENCE [LARGE SCALE GENOMIC DNA]</scope>
    <source>
        <strain evidence="3 4">BO-59</strain>
    </source>
</reference>
<protein>
    <submittedName>
        <fullName evidence="3">Gliding motility lipoprotein GldJ</fullName>
    </submittedName>
</protein>
<dbReference type="Pfam" id="PF03781">
    <property type="entry name" value="FGE-sulfatase"/>
    <property type="match status" value="1"/>
</dbReference>
<evidence type="ECO:0000313" key="4">
    <source>
        <dbReference type="Proteomes" id="UP000267223"/>
    </source>
</evidence>
<dbReference type="RefSeq" id="WP_123120231.1">
    <property type="nucleotide sequence ID" value="NZ_RJJR01000005.1"/>
</dbReference>
<dbReference type="SUPFAM" id="SSF56436">
    <property type="entry name" value="C-type lectin-like"/>
    <property type="match status" value="1"/>
</dbReference>
<dbReference type="Gene3D" id="3.90.1580.10">
    <property type="entry name" value="paralog of FGE (formylglycine-generating enzyme)"/>
    <property type="match status" value="1"/>
</dbReference>
<dbReference type="AlphaFoldDB" id="A0A3M9NHZ8"/>
<dbReference type="InterPro" id="IPR051043">
    <property type="entry name" value="Sulfatase_Mod_Factor_Kinase"/>
</dbReference>
<dbReference type="EMBL" id="RJJR01000005">
    <property type="protein sequence ID" value="RNI37390.1"/>
    <property type="molecule type" value="Genomic_DNA"/>
</dbReference>
<accession>A0A3M9NHZ8</accession>
<comment type="caution">
    <text evidence="3">The sequence shown here is derived from an EMBL/GenBank/DDBJ whole genome shotgun (WGS) entry which is preliminary data.</text>
</comment>
<organism evidence="3 4">
    <name type="scientific">Hanamia caeni</name>
    <dbReference type="NCBI Taxonomy" id="2294116"/>
    <lineage>
        <taxon>Bacteria</taxon>
        <taxon>Pseudomonadati</taxon>
        <taxon>Bacteroidota</taxon>
        <taxon>Chitinophagia</taxon>
        <taxon>Chitinophagales</taxon>
        <taxon>Chitinophagaceae</taxon>
        <taxon>Hanamia</taxon>
    </lineage>
</organism>
<evidence type="ECO:0000259" key="2">
    <source>
        <dbReference type="Pfam" id="PF03781"/>
    </source>
</evidence>
<feature type="region of interest" description="Disordered" evidence="1">
    <location>
        <begin position="502"/>
        <end position="522"/>
    </location>
</feature>
<evidence type="ECO:0000256" key="1">
    <source>
        <dbReference type="SAM" id="MobiDB-lite"/>
    </source>
</evidence>
<sequence>MSKSLTAGNLTLFVLAALVILPSCKNGSIFGKKKHEQSSVTGWNYDDKNFGNFHVLKANEQKTGPGLVFVQGGTFVMGAKEEDVMGDWNNVPRRVSVNSFYIDQTEVANVHYREYLYWLSNTFDNDTAIMRMALPDTLVWRSELAYNEPYVEYYFRYPAYNFYPVVGVTWEQAHDFCIWRTDRVNQKLLIDQGYLNKRSPLTAMKGGGGESTFNTDTYIMNSELIDNKSAPKKGGLKDVSGRPRKVVTLEDGILLPGYRLPTEAEWEYAAYGIIAQNPKPRTKEKNHGEEVIANQQVYSWSKNVNGLRDNRRGSWQGEFLANFKRGSGDVMGVAGGLNDRAAIPAPVNSFYPNGYGLYNMSGNVSEWVADVYRPMTSIDEDDINPFRGNKFTRFYKDENGEYVRDTLGRLKKEVVPDSVTVQRRNYQKGDVINYLDGDSISNVTYGYGITTLISDKSRVIKGGSWNDMPYWLSPGARRYMSQDESSSTVGFRCAMTRLGSPEGNGFKDGNIFGTRKQNNRKK</sequence>
<dbReference type="InterPro" id="IPR016187">
    <property type="entry name" value="CTDL_fold"/>
</dbReference>
<dbReference type="OrthoDB" id="9768004at2"/>
<keyword evidence="3" id="KW-0449">Lipoprotein</keyword>
<dbReference type="InterPro" id="IPR005532">
    <property type="entry name" value="SUMF_dom"/>
</dbReference>
<dbReference type="Proteomes" id="UP000267223">
    <property type="component" value="Unassembled WGS sequence"/>
</dbReference>
<dbReference type="PANTHER" id="PTHR23150">
    <property type="entry name" value="SULFATASE MODIFYING FACTOR 1, 2"/>
    <property type="match status" value="1"/>
</dbReference>
<keyword evidence="4" id="KW-1185">Reference proteome</keyword>
<name>A0A3M9NHZ8_9BACT</name>